<dbReference type="GO" id="GO:0017056">
    <property type="term" value="F:structural constituent of nuclear pore"/>
    <property type="evidence" value="ECO:0007669"/>
    <property type="project" value="InterPro"/>
</dbReference>
<evidence type="ECO:0000256" key="4">
    <source>
        <dbReference type="ARBA" id="ARBA00022927"/>
    </source>
</evidence>
<dbReference type="AlphaFoldDB" id="A0A0D0BZ36"/>
<evidence type="ECO:0000313" key="10">
    <source>
        <dbReference type="Proteomes" id="UP000053593"/>
    </source>
</evidence>
<feature type="compositionally biased region" description="Low complexity" evidence="8">
    <location>
        <begin position="190"/>
        <end position="202"/>
    </location>
</feature>
<dbReference type="GO" id="GO:0015031">
    <property type="term" value="P:protein transport"/>
    <property type="evidence" value="ECO:0007669"/>
    <property type="project" value="UniProtKB-KW"/>
</dbReference>
<feature type="compositionally biased region" description="Polar residues" evidence="8">
    <location>
        <begin position="62"/>
        <end position="96"/>
    </location>
</feature>
<name>A0A0D0BZ36_9AGAR</name>
<evidence type="ECO:0000256" key="8">
    <source>
        <dbReference type="SAM" id="MobiDB-lite"/>
    </source>
</evidence>
<dbReference type="InterPro" id="IPR024882">
    <property type="entry name" value="NUP58/p45/49"/>
</dbReference>
<feature type="region of interest" description="Disordered" evidence="8">
    <location>
        <begin position="1"/>
        <end position="275"/>
    </location>
</feature>
<dbReference type="PANTHER" id="PTHR13437:SF2">
    <property type="entry name" value="NUCLEOPORIN P58_P45"/>
    <property type="match status" value="1"/>
</dbReference>
<protein>
    <recommendedName>
        <fullName evidence="11">Nucleoporin Nup54 alpha-helical domain-containing protein</fullName>
    </recommendedName>
</protein>
<feature type="compositionally biased region" description="Polar residues" evidence="8">
    <location>
        <begin position="24"/>
        <end position="49"/>
    </location>
</feature>
<dbReference type="PANTHER" id="PTHR13437">
    <property type="entry name" value="NUCLEOPORIN P58/P45 NUCLEOPORIN-LIKE PROTEIN 1"/>
    <property type="match status" value="1"/>
</dbReference>
<reference evidence="9 10" key="1">
    <citation type="submission" date="2014-04" db="EMBL/GenBank/DDBJ databases">
        <title>Evolutionary Origins and Diversification of the Mycorrhizal Mutualists.</title>
        <authorList>
            <consortium name="DOE Joint Genome Institute"/>
            <consortium name="Mycorrhizal Genomics Consortium"/>
            <person name="Kohler A."/>
            <person name="Kuo A."/>
            <person name="Nagy L.G."/>
            <person name="Floudas D."/>
            <person name="Copeland A."/>
            <person name="Barry K.W."/>
            <person name="Cichocki N."/>
            <person name="Veneault-Fourrey C."/>
            <person name="LaButti K."/>
            <person name="Lindquist E.A."/>
            <person name="Lipzen A."/>
            <person name="Lundell T."/>
            <person name="Morin E."/>
            <person name="Murat C."/>
            <person name="Riley R."/>
            <person name="Ohm R."/>
            <person name="Sun H."/>
            <person name="Tunlid A."/>
            <person name="Henrissat B."/>
            <person name="Grigoriev I.V."/>
            <person name="Hibbett D.S."/>
            <person name="Martin F."/>
        </authorList>
    </citation>
    <scope>NUCLEOTIDE SEQUENCE [LARGE SCALE GENOMIC DNA]</scope>
    <source>
        <strain evidence="9 10">FD-317 M1</strain>
    </source>
</reference>
<keyword evidence="2" id="KW-0813">Transport</keyword>
<dbReference type="HOGENOM" id="CLU_045719_0_0_1"/>
<dbReference type="OrthoDB" id="2538017at2759"/>
<keyword evidence="4" id="KW-0653">Protein transport</keyword>
<dbReference type="GO" id="GO:0008139">
    <property type="term" value="F:nuclear localization sequence binding"/>
    <property type="evidence" value="ECO:0007669"/>
    <property type="project" value="InterPro"/>
</dbReference>
<keyword evidence="7" id="KW-0539">Nucleus</keyword>
<keyword evidence="3" id="KW-0509">mRNA transport</keyword>
<dbReference type="Pfam" id="PF13634">
    <property type="entry name" value="Nucleoporin_FG"/>
    <property type="match status" value="2"/>
</dbReference>
<proteinExistence type="predicted"/>
<keyword evidence="6" id="KW-0906">Nuclear pore complex</keyword>
<feature type="compositionally biased region" description="Polar residues" evidence="8">
    <location>
        <begin position="111"/>
        <end position="149"/>
    </location>
</feature>
<gene>
    <name evidence="9" type="ORF">GYMLUDRAFT_87772</name>
</gene>
<dbReference type="EMBL" id="KN834809">
    <property type="protein sequence ID" value="KIK55164.1"/>
    <property type="molecule type" value="Genomic_DNA"/>
</dbReference>
<evidence type="ECO:0000256" key="5">
    <source>
        <dbReference type="ARBA" id="ARBA00023010"/>
    </source>
</evidence>
<evidence type="ECO:0000256" key="7">
    <source>
        <dbReference type="ARBA" id="ARBA00023242"/>
    </source>
</evidence>
<evidence type="ECO:0000256" key="2">
    <source>
        <dbReference type="ARBA" id="ARBA00022448"/>
    </source>
</evidence>
<dbReference type="InterPro" id="IPR025574">
    <property type="entry name" value="Nucleoporin_FG_rpt"/>
</dbReference>
<evidence type="ECO:0000313" key="9">
    <source>
        <dbReference type="EMBL" id="KIK55164.1"/>
    </source>
</evidence>
<evidence type="ECO:0000256" key="1">
    <source>
        <dbReference type="ARBA" id="ARBA00004567"/>
    </source>
</evidence>
<feature type="compositionally biased region" description="Polar residues" evidence="8">
    <location>
        <begin position="157"/>
        <end position="181"/>
    </location>
</feature>
<evidence type="ECO:0000256" key="6">
    <source>
        <dbReference type="ARBA" id="ARBA00023132"/>
    </source>
</evidence>
<feature type="compositionally biased region" description="Polar residues" evidence="8">
    <location>
        <begin position="246"/>
        <end position="261"/>
    </location>
</feature>
<accession>A0A0D0BZ36</accession>
<evidence type="ECO:0008006" key="11">
    <source>
        <dbReference type="Google" id="ProtNLM"/>
    </source>
</evidence>
<keyword evidence="5" id="KW-0811">Translocation</keyword>
<dbReference type="Proteomes" id="UP000053593">
    <property type="component" value="Unassembled WGS sequence"/>
</dbReference>
<keyword evidence="10" id="KW-1185">Reference proteome</keyword>
<feature type="compositionally biased region" description="Low complexity" evidence="8">
    <location>
        <begin position="211"/>
        <end position="226"/>
    </location>
</feature>
<feature type="compositionally biased region" description="Gly residues" evidence="8">
    <location>
        <begin position="227"/>
        <end position="239"/>
    </location>
</feature>
<dbReference type="GO" id="GO:0005643">
    <property type="term" value="C:nuclear pore"/>
    <property type="evidence" value="ECO:0007669"/>
    <property type="project" value="UniProtKB-SubCell"/>
</dbReference>
<comment type="subcellular location">
    <subcellularLocation>
        <location evidence="1">Nucleus</location>
        <location evidence="1">Nuclear pore complex</location>
    </subcellularLocation>
</comment>
<dbReference type="GO" id="GO:0051028">
    <property type="term" value="P:mRNA transport"/>
    <property type="evidence" value="ECO:0007669"/>
    <property type="project" value="UniProtKB-KW"/>
</dbReference>
<evidence type="ECO:0000256" key="3">
    <source>
        <dbReference type="ARBA" id="ARBA00022816"/>
    </source>
</evidence>
<sequence length="491" mass="52039">MAFAANSSIFGVKPATAPTGTGMFGQQQPAATGSNIFGQSNPQQGTSLFGQPAQQQAAGSSLFGQSTQQPNQQPAGSNLFGQSTQQSAQGNSTSLFGQPAQQQTAGAGTSLFGQPAQQPATGTNFFGQSAQQPSTGASLFGQPAQQPATGGSLFGQPAQNNQQATGTGLFGQSTQGTQPNAPSLFGQPAQQQQQQQQQQQGGSLFGGGNTGSSIFGNNSNAATTNTGGFGTSTFGGGSTLFGQKPAQPQQSTFGTPAAQQPSGPPPFSKTTKFNDLPDDLKKVFEQIDSHIQGRIQISKDLQQRKLGEEATKGQELIRVVQKDLSQTNSTIRNDLHFTRDLRAKVDQAVHDTIIATRIVDGFKSPQLNGAYLKDHASFPLEFFTRVTNQIRERLVWYRATIEQIERKLSSMANQTHVTPQGITTTLQAQHSTFLSLASKTAALDAELHKIKTLYTQLWRARTGSVRDPFDSVGISDTESKPDLGLSGLSVR</sequence>
<organism evidence="9 10">
    <name type="scientific">Collybiopsis luxurians FD-317 M1</name>
    <dbReference type="NCBI Taxonomy" id="944289"/>
    <lineage>
        <taxon>Eukaryota</taxon>
        <taxon>Fungi</taxon>
        <taxon>Dikarya</taxon>
        <taxon>Basidiomycota</taxon>
        <taxon>Agaricomycotina</taxon>
        <taxon>Agaricomycetes</taxon>
        <taxon>Agaricomycetidae</taxon>
        <taxon>Agaricales</taxon>
        <taxon>Marasmiineae</taxon>
        <taxon>Omphalotaceae</taxon>
        <taxon>Collybiopsis</taxon>
        <taxon>Collybiopsis luxurians</taxon>
    </lineage>
</organism>
<dbReference type="Gene3D" id="6.10.140.1350">
    <property type="match status" value="1"/>
</dbReference>
<feature type="compositionally biased region" description="Low complexity" evidence="8">
    <location>
        <begin position="97"/>
        <end position="109"/>
    </location>
</feature>